<protein>
    <submittedName>
        <fullName evidence="1">8-oxo-dGTP pyrophosphatase MutT (NUDIX family)</fullName>
    </submittedName>
</protein>
<reference evidence="1 2" key="1">
    <citation type="submission" date="2020-08" db="EMBL/GenBank/DDBJ databases">
        <title>Genomic Encyclopedia of Type Strains, Phase IV (KMG-IV): sequencing the most valuable type-strain genomes for metagenomic binning, comparative biology and taxonomic classification.</title>
        <authorList>
            <person name="Goeker M."/>
        </authorList>
    </citation>
    <scope>NUCLEOTIDE SEQUENCE [LARGE SCALE GENOMIC DNA]</scope>
    <source>
        <strain evidence="1 2">DSM 7050</strain>
    </source>
</reference>
<keyword evidence="2" id="KW-1185">Reference proteome</keyword>
<evidence type="ECO:0000313" key="2">
    <source>
        <dbReference type="Proteomes" id="UP000539538"/>
    </source>
</evidence>
<proteinExistence type="predicted"/>
<organism evidence="1 2">
    <name type="scientific">Aminobacter niigataensis</name>
    <dbReference type="NCBI Taxonomy" id="83265"/>
    <lineage>
        <taxon>Bacteria</taxon>
        <taxon>Pseudomonadati</taxon>
        <taxon>Pseudomonadota</taxon>
        <taxon>Alphaproteobacteria</taxon>
        <taxon>Hyphomicrobiales</taxon>
        <taxon>Phyllobacteriaceae</taxon>
        <taxon>Aminobacter</taxon>
    </lineage>
</organism>
<dbReference type="Proteomes" id="UP000539538">
    <property type="component" value="Unassembled WGS sequence"/>
</dbReference>
<comment type="caution">
    <text evidence="1">The sequence shown here is derived from an EMBL/GenBank/DDBJ whole genome shotgun (WGS) entry which is preliminary data.</text>
</comment>
<gene>
    <name evidence="1" type="ORF">GGQ99_000506</name>
</gene>
<accession>A0ABR6KW78</accession>
<evidence type="ECO:0000313" key="1">
    <source>
        <dbReference type="EMBL" id="MBB4648784.1"/>
    </source>
</evidence>
<name>A0ABR6KW78_9HYPH</name>
<sequence length="242" mass="26818">MAFDIPRNQILPVDVVDVRLDPEPHPFERDNAEAIVANWAEEKAARPALFDGTVMLLSELAYGDNRLTGRCHAIRYSTFMLWRKLKPVTSAEHAFAHAMLISSDNALVAIRMGAHTANAGKVYFAAGSFEPEDFRDGLVDLDYNMAREVREETGLDLGTASREARCHALSVESGTAIVRCYRAAETADELAAQITRFVADDPDPEIEGPVIIRGMDDLPEGLMPHMRPLAEWHFSNGQVRLA</sequence>
<dbReference type="RefSeq" id="WP_183260470.1">
    <property type="nucleotide sequence ID" value="NZ_BAAAVZ010000008.1"/>
</dbReference>
<dbReference type="InterPro" id="IPR015797">
    <property type="entry name" value="NUDIX_hydrolase-like_dom_sf"/>
</dbReference>
<dbReference type="EMBL" id="JACHOT010000001">
    <property type="protein sequence ID" value="MBB4648784.1"/>
    <property type="molecule type" value="Genomic_DNA"/>
</dbReference>
<dbReference type="SUPFAM" id="SSF55811">
    <property type="entry name" value="Nudix"/>
    <property type="match status" value="1"/>
</dbReference>
<dbReference type="Gene3D" id="3.90.79.10">
    <property type="entry name" value="Nucleoside Triphosphate Pyrophosphohydrolase"/>
    <property type="match status" value="1"/>
</dbReference>